<evidence type="ECO:0000256" key="4">
    <source>
        <dbReference type="ARBA" id="ARBA00022824"/>
    </source>
</evidence>
<dbReference type="AlphaFoldDB" id="A0A3M6XUK8"/>
<protein>
    <recommendedName>
        <fullName evidence="7">Dolichol-phosphate mannosyltransferase subunit 3</fullName>
    </recommendedName>
</protein>
<dbReference type="PANTHER" id="PTHR16433:SF0">
    <property type="entry name" value="DOLICHOL-PHOSPHATE MANNOSYLTRANSFERASE SUBUNIT 3"/>
    <property type="match status" value="1"/>
</dbReference>
<feature type="transmembrane region" description="Helical" evidence="7">
    <location>
        <begin position="82"/>
        <end position="103"/>
    </location>
</feature>
<dbReference type="GO" id="GO:0033185">
    <property type="term" value="C:dolichol-phosphate-mannose synthase complex"/>
    <property type="evidence" value="ECO:0007669"/>
    <property type="project" value="TreeGrafter"/>
</dbReference>
<evidence type="ECO:0000256" key="1">
    <source>
        <dbReference type="ARBA" id="ARBA00004477"/>
    </source>
</evidence>
<evidence type="ECO:0000256" key="6">
    <source>
        <dbReference type="ARBA" id="ARBA00023136"/>
    </source>
</evidence>
<gene>
    <name evidence="8" type="ORF">D0868_12315</name>
</gene>
<organism evidence="8 9">
    <name type="scientific">Hortaea werneckii</name>
    <name type="common">Black yeast</name>
    <name type="synonym">Cladosporium werneckii</name>
    <dbReference type="NCBI Taxonomy" id="91943"/>
    <lineage>
        <taxon>Eukaryota</taxon>
        <taxon>Fungi</taxon>
        <taxon>Dikarya</taxon>
        <taxon>Ascomycota</taxon>
        <taxon>Pezizomycotina</taxon>
        <taxon>Dothideomycetes</taxon>
        <taxon>Dothideomycetidae</taxon>
        <taxon>Mycosphaerellales</taxon>
        <taxon>Teratosphaeriaceae</taxon>
        <taxon>Hortaea</taxon>
    </lineage>
</organism>
<evidence type="ECO:0000313" key="8">
    <source>
        <dbReference type="EMBL" id="RMX94391.1"/>
    </source>
</evidence>
<comment type="subunit">
    <text evidence="7">Component of the dolichol-phosphate mannose (DPM) synthase complex.</text>
</comment>
<evidence type="ECO:0000256" key="7">
    <source>
        <dbReference type="RuleBase" id="RU365085"/>
    </source>
</evidence>
<keyword evidence="4 7" id="KW-0256">Endoplasmic reticulum</keyword>
<comment type="function">
    <text evidence="7">Stabilizer subunit of the dolichol-phosphate mannose (DPM) synthase complex; tethers catalytic subunit to the ER.</text>
</comment>
<dbReference type="EMBL" id="QWIK01001480">
    <property type="protein sequence ID" value="RMX94391.1"/>
    <property type="molecule type" value="Genomic_DNA"/>
</dbReference>
<comment type="pathway">
    <text evidence="7">Protein modification; protein glycosylation.</text>
</comment>
<keyword evidence="5 7" id="KW-1133">Transmembrane helix</keyword>
<evidence type="ECO:0000313" key="9">
    <source>
        <dbReference type="Proteomes" id="UP000282582"/>
    </source>
</evidence>
<comment type="subcellular location">
    <subcellularLocation>
        <location evidence="1 7">Endoplasmic reticulum membrane</location>
        <topology evidence="1 7">Multi-pass membrane protein</topology>
    </subcellularLocation>
</comment>
<dbReference type="Proteomes" id="UP000282582">
    <property type="component" value="Unassembled WGS sequence"/>
</dbReference>
<dbReference type="GO" id="GO:0005789">
    <property type="term" value="C:endoplasmic reticulum membrane"/>
    <property type="evidence" value="ECO:0007669"/>
    <property type="project" value="UniProtKB-SubCell"/>
</dbReference>
<sequence>MCPVATANLLLRAIRNVLPPILPTYTQPLPPATAQTTQNKFNMTRAQQQLSIGLLISSVYMAALLGLIPLPTKIQDDVVPYLPLWALITFGCLLLFQLGWGVFSFNDVPEAHDELMQEIQEAREDLTRKGVEVD</sequence>
<accession>A0A3M6XUK8</accession>
<keyword evidence="6 7" id="KW-0472">Membrane</keyword>
<keyword evidence="3 7" id="KW-0812">Transmembrane</keyword>
<comment type="similarity">
    <text evidence="2 7">Belongs to the DPM3 family.</text>
</comment>
<dbReference type="PANTHER" id="PTHR16433">
    <property type="entry name" value="DOLICHOL-PHOSPHATE MANNOSYLTRANSFERASE SUBUNIT 3"/>
    <property type="match status" value="1"/>
</dbReference>
<evidence type="ECO:0000256" key="3">
    <source>
        <dbReference type="ARBA" id="ARBA00022692"/>
    </source>
</evidence>
<dbReference type="InterPro" id="IPR013174">
    <property type="entry name" value="DPM3"/>
</dbReference>
<evidence type="ECO:0000256" key="5">
    <source>
        <dbReference type="ARBA" id="ARBA00022989"/>
    </source>
</evidence>
<dbReference type="GO" id="GO:0006506">
    <property type="term" value="P:GPI anchor biosynthetic process"/>
    <property type="evidence" value="ECO:0007669"/>
    <property type="project" value="TreeGrafter"/>
</dbReference>
<feature type="transmembrane region" description="Helical" evidence="7">
    <location>
        <begin position="50"/>
        <end position="70"/>
    </location>
</feature>
<dbReference type="VEuPathDB" id="FungiDB:BTJ68_01687"/>
<dbReference type="Pfam" id="PF08285">
    <property type="entry name" value="DPM3"/>
    <property type="match status" value="1"/>
</dbReference>
<proteinExistence type="inferred from homology"/>
<evidence type="ECO:0000256" key="2">
    <source>
        <dbReference type="ARBA" id="ARBA00010430"/>
    </source>
</evidence>
<name>A0A3M6XUK8_HORWE</name>
<reference evidence="8 9" key="1">
    <citation type="journal article" date="2018" name="BMC Genomics">
        <title>Genomic evidence for intraspecific hybridization in a clonal and extremely halotolerant yeast.</title>
        <authorList>
            <person name="Gostincar C."/>
            <person name="Stajich J.E."/>
            <person name="Zupancic J."/>
            <person name="Zalar P."/>
            <person name="Gunde-Cimerman N."/>
        </authorList>
    </citation>
    <scope>NUCLEOTIDE SEQUENCE [LARGE SCALE GENOMIC DNA]</scope>
    <source>
        <strain evidence="8 9">EXF-6654</strain>
    </source>
</reference>
<comment type="caution">
    <text evidence="8">The sequence shown here is derived from an EMBL/GenBank/DDBJ whole genome shotgun (WGS) entry which is preliminary data.</text>
</comment>
<dbReference type="UniPathway" id="UPA00378"/>